<evidence type="ECO:0000313" key="2">
    <source>
        <dbReference type="EMBL" id="MCI17473.1"/>
    </source>
</evidence>
<dbReference type="InterPro" id="IPR044730">
    <property type="entry name" value="RNase_H-like_dom_plant"/>
</dbReference>
<dbReference type="PANTHER" id="PTHR47723:SF19">
    <property type="entry name" value="POLYNUCLEOTIDYL TRANSFERASE, RIBONUCLEASE H-LIKE SUPERFAMILY PROTEIN"/>
    <property type="match status" value="1"/>
</dbReference>
<proteinExistence type="predicted"/>
<dbReference type="CDD" id="cd06222">
    <property type="entry name" value="RNase_H_like"/>
    <property type="match status" value="1"/>
</dbReference>
<protein>
    <submittedName>
        <fullName evidence="2">Ribonuclease H protein</fullName>
    </submittedName>
</protein>
<dbReference type="InterPro" id="IPR036397">
    <property type="entry name" value="RNaseH_sf"/>
</dbReference>
<comment type="caution">
    <text evidence="2">The sequence shown here is derived from an EMBL/GenBank/DDBJ whole genome shotgun (WGS) entry which is preliminary data.</text>
</comment>
<reference evidence="2 3" key="1">
    <citation type="journal article" date="2018" name="Front. Plant Sci.">
        <title>Red Clover (Trifolium pratense) and Zigzag Clover (T. medium) - A Picture of Genomic Similarities and Differences.</title>
        <authorList>
            <person name="Dluhosova J."/>
            <person name="Istvanek J."/>
            <person name="Nedelnik J."/>
            <person name="Repkova J."/>
        </authorList>
    </citation>
    <scope>NUCLEOTIDE SEQUENCE [LARGE SCALE GENOMIC DNA]</scope>
    <source>
        <strain evidence="3">cv. 10/8</strain>
        <tissue evidence="2">Leaf</tissue>
    </source>
</reference>
<dbReference type="InterPro" id="IPR053151">
    <property type="entry name" value="RNase_H-like"/>
</dbReference>
<sequence length="158" mass="17369">MLSFCTAAFETDILGSDGSSEQRLVTWPRPAEGTFCLNVDRSMLGPVQTTGFGGLIRNSSGAFLKGFYGVVSLSSVLYVKIMAILRGLQLCWSNGYSSIVCYSDLLQAVSLIKDGVSHFHTLANEIHNIHQLLRRDWNVVIDHTLREGNMCADVLAKL</sequence>
<dbReference type="GO" id="GO:0004523">
    <property type="term" value="F:RNA-DNA hybrid ribonuclease activity"/>
    <property type="evidence" value="ECO:0007669"/>
    <property type="project" value="InterPro"/>
</dbReference>
<feature type="domain" description="RNase H type-1" evidence="1">
    <location>
        <begin position="48"/>
        <end position="157"/>
    </location>
</feature>
<dbReference type="PANTHER" id="PTHR47723">
    <property type="entry name" value="OS05G0353850 PROTEIN"/>
    <property type="match status" value="1"/>
</dbReference>
<evidence type="ECO:0000313" key="3">
    <source>
        <dbReference type="Proteomes" id="UP000265520"/>
    </source>
</evidence>
<dbReference type="InterPro" id="IPR012337">
    <property type="entry name" value="RNaseH-like_sf"/>
</dbReference>
<accession>A0A392PZ95</accession>
<evidence type="ECO:0000259" key="1">
    <source>
        <dbReference type="Pfam" id="PF13456"/>
    </source>
</evidence>
<dbReference type="AlphaFoldDB" id="A0A392PZ95"/>
<organism evidence="2 3">
    <name type="scientific">Trifolium medium</name>
    <dbReference type="NCBI Taxonomy" id="97028"/>
    <lineage>
        <taxon>Eukaryota</taxon>
        <taxon>Viridiplantae</taxon>
        <taxon>Streptophyta</taxon>
        <taxon>Embryophyta</taxon>
        <taxon>Tracheophyta</taxon>
        <taxon>Spermatophyta</taxon>
        <taxon>Magnoliopsida</taxon>
        <taxon>eudicotyledons</taxon>
        <taxon>Gunneridae</taxon>
        <taxon>Pentapetalae</taxon>
        <taxon>rosids</taxon>
        <taxon>fabids</taxon>
        <taxon>Fabales</taxon>
        <taxon>Fabaceae</taxon>
        <taxon>Papilionoideae</taxon>
        <taxon>50 kb inversion clade</taxon>
        <taxon>NPAAA clade</taxon>
        <taxon>Hologalegina</taxon>
        <taxon>IRL clade</taxon>
        <taxon>Trifolieae</taxon>
        <taxon>Trifolium</taxon>
    </lineage>
</organism>
<keyword evidence="3" id="KW-1185">Reference proteome</keyword>
<dbReference type="Proteomes" id="UP000265520">
    <property type="component" value="Unassembled WGS sequence"/>
</dbReference>
<dbReference type="Gene3D" id="3.30.420.10">
    <property type="entry name" value="Ribonuclease H-like superfamily/Ribonuclease H"/>
    <property type="match status" value="1"/>
</dbReference>
<name>A0A392PZ95_9FABA</name>
<dbReference type="GO" id="GO:0003676">
    <property type="term" value="F:nucleic acid binding"/>
    <property type="evidence" value="ECO:0007669"/>
    <property type="project" value="InterPro"/>
</dbReference>
<dbReference type="EMBL" id="LXQA010105619">
    <property type="protein sequence ID" value="MCI17473.1"/>
    <property type="molecule type" value="Genomic_DNA"/>
</dbReference>
<dbReference type="SUPFAM" id="SSF53098">
    <property type="entry name" value="Ribonuclease H-like"/>
    <property type="match status" value="1"/>
</dbReference>
<dbReference type="InterPro" id="IPR002156">
    <property type="entry name" value="RNaseH_domain"/>
</dbReference>
<dbReference type="Pfam" id="PF13456">
    <property type="entry name" value="RVT_3"/>
    <property type="match status" value="1"/>
</dbReference>